<evidence type="ECO:0000313" key="2">
    <source>
        <dbReference type="EMBL" id="ODN71456.1"/>
    </source>
</evidence>
<sequence length="71" mass="7096">MKFPIVVAAAAMLSACAAEPPGDAALAVANPLTPVPPVGAVAVMAGTVDHRPVDPRPWADVNERVAPGGDE</sequence>
<name>A0A1E3H6P2_9HYPH</name>
<evidence type="ECO:0000256" key="1">
    <source>
        <dbReference type="SAM" id="SignalP"/>
    </source>
</evidence>
<feature type="chain" id="PRO_5009128964" evidence="1">
    <location>
        <begin position="18"/>
        <end position="71"/>
    </location>
</feature>
<dbReference type="AlphaFoldDB" id="A0A1E3H6P2"/>
<organism evidence="2 3">
    <name type="scientific">Methylobrevis pamukkalensis</name>
    <dbReference type="NCBI Taxonomy" id="1439726"/>
    <lineage>
        <taxon>Bacteria</taxon>
        <taxon>Pseudomonadati</taxon>
        <taxon>Pseudomonadota</taxon>
        <taxon>Alphaproteobacteria</taxon>
        <taxon>Hyphomicrobiales</taxon>
        <taxon>Pleomorphomonadaceae</taxon>
        <taxon>Methylobrevis</taxon>
    </lineage>
</organism>
<feature type="signal peptide" evidence="1">
    <location>
        <begin position="1"/>
        <end position="17"/>
    </location>
</feature>
<accession>A0A1E3H6P2</accession>
<dbReference type="EMBL" id="MCRJ01000021">
    <property type="protein sequence ID" value="ODN71456.1"/>
    <property type="molecule type" value="Genomic_DNA"/>
</dbReference>
<dbReference type="Proteomes" id="UP000094622">
    <property type="component" value="Unassembled WGS sequence"/>
</dbReference>
<comment type="caution">
    <text evidence="2">The sequence shown here is derived from an EMBL/GenBank/DDBJ whole genome shotgun (WGS) entry which is preliminary data.</text>
</comment>
<gene>
    <name evidence="2" type="ORF">A6302_01233</name>
</gene>
<protein>
    <submittedName>
        <fullName evidence="2">Uncharacterized protein</fullName>
    </submittedName>
</protein>
<keyword evidence="3" id="KW-1185">Reference proteome</keyword>
<keyword evidence="1" id="KW-0732">Signal</keyword>
<reference evidence="2 3" key="1">
    <citation type="submission" date="2016-07" db="EMBL/GenBank/DDBJ databases">
        <title>Draft Genome Sequence of Methylobrevis pamukkalensis PK2.</title>
        <authorList>
            <person name="Vasilenko O.V."/>
            <person name="Doronina N.V."/>
            <person name="Shmareva M.N."/>
            <person name="Tarlachkov S.V."/>
            <person name="Mustakhimov I."/>
            <person name="Trotsenko Y.A."/>
        </authorList>
    </citation>
    <scope>NUCLEOTIDE SEQUENCE [LARGE SCALE GENOMIC DNA]</scope>
    <source>
        <strain evidence="2 3">PK2</strain>
    </source>
</reference>
<dbReference type="PROSITE" id="PS51257">
    <property type="entry name" value="PROKAR_LIPOPROTEIN"/>
    <property type="match status" value="1"/>
</dbReference>
<evidence type="ECO:0000313" key="3">
    <source>
        <dbReference type="Proteomes" id="UP000094622"/>
    </source>
</evidence>
<proteinExistence type="predicted"/>
<dbReference type="RefSeq" id="WP_069306203.1">
    <property type="nucleotide sequence ID" value="NZ_MCRJ01000021.1"/>
</dbReference>